<evidence type="ECO:0000256" key="6">
    <source>
        <dbReference type="ARBA" id="ARBA00025211"/>
    </source>
</evidence>
<evidence type="ECO:0000256" key="3">
    <source>
        <dbReference type="ARBA" id="ARBA00022679"/>
    </source>
</evidence>
<dbReference type="InterPro" id="IPR001078">
    <property type="entry name" value="2-oxoacid_DH_actylTfrase"/>
</dbReference>
<dbReference type="SUPFAM" id="SSF52777">
    <property type="entry name" value="CoA-dependent acyltransferases"/>
    <property type="match status" value="1"/>
</dbReference>
<dbReference type="CDD" id="cd06849">
    <property type="entry name" value="lipoyl_domain"/>
    <property type="match status" value="1"/>
</dbReference>
<dbReference type="FunFam" id="2.40.50.100:FF:000010">
    <property type="entry name" value="Acetyltransferase component of pyruvate dehydrogenase complex"/>
    <property type="match status" value="1"/>
</dbReference>
<dbReference type="InterPro" id="IPR000089">
    <property type="entry name" value="Biotin_lipoyl"/>
</dbReference>
<dbReference type="EC" id="2.3.1.12" evidence="8"/>
<evidence type="ECO:0000256" key="4">
    <source>
        <dbReference type="ARBA" id="ARBA00022823"/>
    </source>
</evidence>
<evidence type="ECO:0000256" key="7">
    <source>
        <dbReference type="ARBA" id="ARBA00048370"/>
    </source>
</evidence>
<dbReference type="PROSITE" id="PS00189">
    <property type="entry name" value="LIPOYL"/>
    <property type="match status" value="1"/>
</dbReference>
<dbReference type="RefSeq" id="WP_210512726.1">
    <property type="nucleotide sequence ID" value="NZ_JAFIDN010000009.1"/>
</dbReference>
<feature type="region of interest" description="Disordered" evidence="9">
    <location>
        <begin position="83"/>
        <end position="243"/>
    </location>
</feature>
<organism evidence="12 13">
    <name type="scientific">Natronogracilivirga saccharolytica</name>
    <dbReference type="NCBI Taxonomy" id="2812953"/>
    <lineage>
        <taxon>Bacteria</taxon>
        <taxon>Pseudomonadati</taxon>
        <taxon>Balneolota</taxon>
        <taxon>Balneolia</taxon>
        <taxon>Balneolales</taxon>
        <taxon>Cyclonatronaceae</taxon>
        <taxon>Natronogracilivirga</taxon>
    </lineage>
</organism>
<comment type="catalytic activity">
    <reaction evidence="7 8">
        <text>N(6)-[(R)-dihydrolipoyl]-L-lysyl-[protein] + acetyl-CoA = N(6)-[(R)-S(8)-acetyldihydrolipoyl]-L-lysyl-[protein] + CoA</text>
        <dbReference type="Rhea" id="RHEA:17017"/>
        <dbReference type="Rhea" id="RHEA-COMP:10475"/>
        <dbReference type="Rhea" id="RHEA-COMP:10478"/>
        <dbReference type="ChEBI" id="CHEBI:57287"/>
        <dbReference type="ChEBI" id="CHEBI:57288"/>
        <dbReference type="ChEBI" id="CHEBI:83100"/>
        <dbReference type="ChEBI" id="CHEBI:83111"/>
        <dbReference type="EC" id="2.3.1.12"/>
    </reaction>
</comment>
<feature type="compositionally biased region" description="Basic and acidic residues" evidence="9">
    <location>
        <begin position="156"/>
        <end position="165"/>
    </location>
</feature>
<dbReference type="InterPro" id="IPR004167">
    <property type="entry name" value="PSBD"/>
</dbReference>
<protein>
    <recommendedName>
        <fullName evidence="8">Acetyltransferase component of pyruvate dehydrogenase complex</fullName>
        <ecNumber evidence="8">2.3.1.12</ecNumber>
    </recommendedName>
</protein>
<evidence type="ECO:0000256" key="5">
    <source>
        <dbReference type="ARBA" id="ARBA00023315"/>
    </source>
</evidence>
<dbReference type="Pfam" id="PF02817">
    <property type="entry name" value="E3_binding"/>
    <property type="match status" value="1"/>
</dbReference>
<evidence type="ECO:0000256" key="2">
    <source>
        <dbReference type="ARBA" id="ARBA00011484"/>
    </source>
</evidence>
<feature type="compositionally biased region" description="Basic and acidic residues" evidence="9">
    <location>
        <begin position="173"/>
        <end position="184"/>
    </location>
</feature>
<comment type="caution">
    <text evidence="12">The sequence shown here is derived from an EMBL/GenBank/DDBJ whole genome shotgun (WGS) entry which is preliminary data.</text>
</comment>
<evidence type="ECO:0000256" key="8">
    <source>
        <dbReference type="RuleBase" id="RU361137"/>
    </source>
</evidence>
<dbReference type="InterPro" id="IPR023213">
    <property type="entry name" value="CAT-like_dom_sf"/>
</dbReference>
<evidence type="ECO:0000256" key="1">
    <source>
        <dbReference type="ARBA" id="ARBA00007317"/>
    </source>
</evidence>
<evidence type="ECO:0000259" key="10">
    <source>
        <dbReference type="PROSITE" id="PS50968"/>
    </source>
</evidence>
<dbReference type="InterPro" id="IPR003016">
    <property type="entry name" value="2-oxoA_DH_lipoyl-BS"/>
</dbReference>
<dbReference type="PANTHER" id="PTHR23151:SF90">
    <property type="entry name" value="DIHYDROLIPOYLLYSINE-RESIDUE ACETYLTRANSFERASE COMPONENT OF PYRUVATE DEHYDROGENASE COMPLEX, MITOCHONDRIAL-RELATED"/>
    <property type="match status" value="1"/>
</dbReference>
<dbReference type="Pfam" id="PF00364">
    <property type="entry name" value="Biotin_lipoyl"/>
    <property type="match status" value="1"/>
</dbReference>
<dbReference type="PROSITE" id="PS50968">
    <property type="entry name" value="BIOTINYL_LIPOYL"/>
    <property type="match status" value="1"/>
</dbReference>
<keyword evidence="5 8" id="KW-0012">Acyltransferase</keyword>
<evidence type="ECO:0000256" key="9">
    <source>
        <dbReference type="SAM" id="MobiDB-lite"/>
    </source>
</evidence>
<dbReference type="SUPFAM" id="SSF51230">
    <property type="entry name" value="Single hybrid motif"/>
    <property type="match status" value="1"/>
</dbReference>
<accession>A0A8J7SA67</accession>
<keyword evidence="3 8" id="KW-0808">Transferase</keyword>
<dbReference type="GO" id="GO:0045254">
    <property type="term" value="C:pyruvate dehydrogenase complex"/>
    <property type="evidence" value="ECO:0007669"/>
    <property type="project" value="UniProtKB-UniRule"/>
</dbReference>
<sequence length="464" mass="50364">MATIIDMPKLSDTMEEGTISKWNIKEGDKVEAGDIVAEVETDKATMQLEAFDPGTVLKILVNEGDAVPLGAKLVILGEEGEDISGMVDGESSDAGADTAEKDEQDQKDKEGDDAGEEDQKADESGAEKKKGSGKDFDPLFGDLKKEKKAGGNGESGDDRKDDGRIKVSPLARKMAEERGIDLGKVRGSGPHGRIVKDDIENFKDEAPAKESAAAQPDEKQEDKKAAEAPKPSVSGTSLREDEDIKVSQMRKTIGKRLAESKFTYPHFYETVDIDMKRAIEVRASLNEVSDVKISFNDLVVKSVSVALRRHPWINSSWLGDVIRLHGDVNVAVAVAVDEGLLTPVIRHTDQKGLRDISAETKDFAARARDKKLQPEDWEGSTFTVSNLGMFGIEEFTAIINPPNACILAIGAIRDVPVVENGEVVPGKRMKVTLSSDHRVVDGAKAAEFLSTLRNLLENPTSMLL</sequence>
<dbReference type="SUPFAM" id="SSF47005">
    <property type="entry name" value="Peripheral subunit-binding domain of 2-oxo acid dehydrogenase complex"/>
    <property type="match status" value="1"/>
</dbReference>
<keyword evidence="13" id="KW-1185">Reference proteome</keyword>
<dbReference type="PROSITE" id="PS51826">
    <property type="entry name" value="PSBD"/>
    <property type="match status" value="1"/>
</dbReference>
<reference evidence="12" key="1">
    <citation type="submission" date="2021-02" db="EMBL/GenBank/DDBJ databases">
        <title>Natronogracilivirga saccharolytica gen. nov. sp. nov. a new anaerobic, haloalkiliphilic carbohydrate-fermenting bacterium from soda lake and proposing of Cyclonatronumiaceae fam. nov. in the phylum Balneolaeota.</title>
        <authorList>
            <person name="Zhilina T.N."/>
            <person name="Sorokin D.Y."/>
            <person name="Zavarzina D.G."/>
            <person name="Toshchakov S.V."/>
            <person name="Kublanov I.V."/>
        </authorList>
    </citation>
    <scope>NUCLEOTIDE SEQUENCE</scope>
    <source>
        <strain evidence="12">Z-1702</strain>
    </source>
</reference>
<feature type="compositionally biased region" description="Basic and acidic residues" evidence="9">
    <location>
        <begin position="194"/>
        <end position="208"/>
    </location>
</feature>
<evidence type="ECO:0000313" key="12">
    <source>
        <dbReference type="EMBL" id="MBP3193268.1"/>
    </source>
</evidence>
<comment type="subunit">
    <text evidence="2">Forms a 24-polypeptide structural core with octahedral symmetry.</text>
</comment>
<gene>
    <name evidence="12" type="ORF">NATSA_11375</name>
</gene>
<comment type="function">
    <text evidence="6">The pyruvate dehydrogenase complex catalyzes the overall conversion of pyruvate to acetyl-CoA and CO(2). It contains multiple copies of three enzymatic components: pyruvate dehydrogenase (E1), dihydrolipoamide acetyltransferase (E2) and lipoamide dehydrogenase (E3).</text>
</comment>
<comment type="cofactor">
    <cofactor evidence="8">
        <name>(R)-lipoate</name>
        <dbReference type="ChEBI" id="CHEBI:83088"/>
    </cofactor>
    <text evidence="8">Binds 1 lipoyl cofactor covalently.</text>
</comment>
<dbReference type="Gene3D" id="3.30.559.10">
    <property type="entry name" value="Chloramphenicol acetyltransferase-like domain"/>
    <property type="match status" value="1"/>
</dbReference>
<feature type="domain" description="Peripheral subunit-binding (PSBD)" evidence="11">
    <location>
        <begin position="166"/>
        <end position="203"/>
    </location>
</feature>
<comment type="similarity">
    <text evidence="1 8">Belongs to the 2-oxoacid dehydrogenase family.</text>
</comment>
<dbReference type="EMBL" id="JAFIDN010000009">
    <property type="protein sequence ID" value="MBP3193268.1"/>
    <property type="molecule type" value="Genomic_DNA"/>
</dbReference>
<dbReference type="GO" id="GO:0004742">
    <property type="term" value="F:dihydrolipoyllysine-residue acetyltransferase activity"/>
    <property type="evidence" value="ECO:0007669"/>
    <property type="project" value="UniProtKB-UniRule"/>
</dbReference>
<dbReference type="InterPro" id="IPR045257">
    <property type="entry name" value="E2/Pdx1"/>
</dbReference>
<name>A0A8J7SA67_9BACT</name>
<feature type="domain" description="Lipoyl-binding" evidence="10">
    <location>
        <begin position="2"/>
        <end position="77"/>
    </location>
</feature>
<dbReference type="Proteomes" id="UP000673975">
    <property type="component" value="Unassembled WGS sequence"/>
</dbReference>
<dbReference type="InterPro" id="IPR006257">
    <property type="entry name" value="LAT1"/>
</dbReference>
<dbReference type="PANTHER" id="PTHR23151">
    <property type="entry name" value="DIHYDROLIPOAMIDE ACETYL/SUCCINYL-TRANSFERASE-RELATED"/>
    <property type="match status" value="1"/>
</dbReference>
<dbReference type="AlphaFoldDB" id="A0A8J7SA67"/>
<feature type="compositionally biased region" description="Basic and acidic residues" evidence="9">
    <location>
        <begin position="216"/>
        <end position="227"/>
    </location>
</feature>
<dbReference type="InterPro" id="IPR011053">
    <property type="entry name" value="Single_hybrid_motif"/>
</dbReference>
<dbReference type="Gene3D" id="2.40.50.100">
    <property type="match status" value="1"/>
</dbReference>
<proteinExistence type="inferred from homology"/>
<dbReference type="NCBIfam" id="TIGR01349">
    <property type="entry name" value="PDHac_trf_mito"/>
    <property type="match status" value="1"/>
</dbReference>
<dbReference type="InterPro" id="IPR036625">
    <property type="entry name" value="E3-bd_dom_sf"/>
</dbReference>
<dbReference type="GO" id="GO:0006086">
    <property type="term" value="P:pyruvate decarboxylation to acetyl-CoA"/>
    <property type="evidence" value="ECO:0007669"/>
    <property type="project" value="InterPro"/>
</dbReference>
<dbReference type="Pfam" id="PF00198">
    <property type="entry name" value="2-oxoacid_dh"/>
    <property type="match status" value="1"/>
</dbReference>
<evidence type="ECO:0000313" key="13">
    <source>
        <dbReference type="Proteomes" id="UP000673975"/>
    </source>
</evidence>
<evidence type="ECO:0000259" key="11">
    <source>
        <dbReference type="PROSITE" id="PS51826"/>
    </source>
</evidence>
<dbReference type="Gene3D" id="4.10.320.10">
    <property type="entry name" value="E3-binding domain"/>
    <property type="match status" value="1"/>
</dbReference>
<feature type="compositionally biased region" description="Basic and acidic residues" evidence="9">
    <location>
        <begin position="98"/>
        <end position="149"/>
    </location>
</feature>
<keyword evidence="12" id="KW-0670">Pyruvate</keyword>
<keyword evidence="4 8" id="KW-0450">Lipoyl</keyword>